<dbReference type="Gene3D" id="1.10.357.10">
    <property type="entry name" value="Tetracycline Repressor, domain 2"/>
    <property type="match status" value="1"/>
</dbReference>
<accession>A0A0E3VD06</accession>
<evidence type="ECO:0000313" key="4">
    <source>
        <dbReference type="EMBL" id="MBH5145987.1"/>
    </source>
</evidence>
<dbReference type="Pfam" id="PF00440">
    <property type="entry name" value="TetR_N"/>
    <property type="match status" value="1"/>
</dbReference>
<dbReference type="RefSeq" id="WP_020970457.1">
    <property type="nucleotide sequence ID" value="NZ_BHXB01000001.1"/>
</dbReference>
<evidence type="ECO:0000313" key="5">
    <source>
        <dbReference type="Proteomes" id="UP000627573"/>
    </source>
</evidence>
<dbReference type="SUPFAM" id="SSF46689">
    <property type="entry name" value="Homeodomain-like"/>
    <property type="match status" value="1"/>
</dbReference>
<dbReference type="EMBL" id="JAECSB010000085">
    <property type="protein sequence ID" value="MBH5145987.1"/>
    <property type="molecule type" value="Genomic_DNA"/>
</dbReference>
<evidence type="ECO:0000256" key="3">
    <source>
        <dbReference type="ARBA" id="ARBA00023163"/>
    </source>
</evidence>
<keyword evidence="3" id="KW-0804">Transcription</keyword>
<dbReference type="SUPFAM" id="SSF48498">
    <property type="entry name" value="Tetracyclin repressor-like, C-terminal domain"/>
    <property type="match status" value="1"/>
</dbReference>
<dbReference type="Pfam" id="PF16859">
    <property type="entry name" value="TetR_C_11"/>
    <property type="match status" value="1"/>
</dbReference>
<dbReference type="InterPro" id="IPR011075">
    <property type="entry name" value="TetR_C"/>
</dbReference>
<dbReference type="Proteomes" id="UP000627573">
    <property type="component" value="Unassembled WGS sequence"/>
</dbReference>
<evidence type="ECO:0000256" key="1">
    <source>
        <dbReference type="ARBA" id="ARBA00023015"/>
    </source>
</evidence>
<dbReference type="GO" id="GO:0000976">
    <property type="term" value="F:transcription cis-regulatory region binding"/>
    <property type="evidence" value="ECO:0007669"/>
    <property type="project" value="TreeGrafter"/>
</dbReference>
<evidence type="ECO:0000256" key="2">
    <source>
        <dbReference type="ARBA" id="ARBA00023125"/>
    </source>
</evidence>
<dbReference type="Gene3D" id="1.10.10.60">
    <property type="entry name" value="Homeodomain-like"/>
    <property type="match status" value="1"/>
</dbReference>
<dbReference type="PROSITE" id="PS50977">
    <property type="entry name" value="HTH_TETR_2"/>
    <property type="match status" value="1"/>
</dbReference>
<keyword evidence="1" id="KW-0805">Transcription regulation</keyword>
<dbReference type="AlphaFoldDB" id="A0A0E3VD06"/>
<comment type="caution">
    <text evidence="4">The sequence shown here is derived from an EMBL/GenBank/DDBJ whole genome shotgun (WGS) entry which is preliminary data.</text>
</comment>
<name>A0A0E3VD06_RHOER</name>
<sequence>MSPSAGPRPGGRSARIQQAVHASARKLLEQRDRAEITVPMIATDAGVTPSTIYRRWGDINEVFADVSIERLRPDADPRETGSLRGDLTIWAQDYLEEMSAPVGRASLRDVLMSDDQTHAPDGTKKFKCAFFCRTQIDVILARWPEAADVDGDSVVDHVVAPIIYRILFDLEPVAPQRVAELVDQTLALAARVGAEG</sequence>
<dbReference type="InterPro" id="IPR001647">
    <property type="entry name" value="HTH_TetR"/>
</dbReference>
<gene>
    <name evidence="4" type="ORF">I3517_25635</name>
</gene>
<dbReference type="PANTHER" id="PTHR30055:SF148">
    <property type="entry name" value="TETR-FAMILY TRANSCRIPTIONAL REGULATOR"/>
    <property type="match status" value="1"/>
</dbReference>
<organism evidence="4 5">
    <name type="scientific">Rhodococcus erythropolis</name>
    <name type="common">Arthrobacter picolinophilus</name>
    <dbReference type="NCBI Taxonomy" id="1833"/>
    <lineage>
        <taxon>Bacteria</taxon>
        <taxon>Bacillati</taxon>
        <taxon>Actinomycetota</taxon>
        <taxon>Actinomycetes</taxon>
        <taxon>Mycobacteriales</taxon>
        <taxon>Nocardiaceae</taxon>
        <taxon>Rhodococcus</taxon>
        <taxon>Rhodococcus erythropolis group</taxon>
    </lineage>
</organism>
<dbReference type="InterPro" id="IPR009057">
    <property type="entry name" value="Homeodomain-like_sf"/>
</dbReference>
<keyword evidence="2" id="KW-0238">DNA-binding</keyword>
<dbReference type="InterPro" id="IPR050109">
    <property type="entry name" value="HTH-type_TetR-like_transc_reg"/>
</dbReference>
<dbReference type="InterPro" id="IPR036271">
    <property type="entry name" value="Tet_transcr_reg_TetR-rel_C_sf"/>
</dbReference>
<keyword evidence="5" id="KW-1185">Reference proteome</keyword>
<dbReference type="PANTHER" id="PTHR30055">
    <property type="entry name" value="HTH-TYPE TRANSCRIPTIONAL REGULATOR RUTR"/>
    <property type="match status" value="1"/>
</dbReference>
<dbReference type="GO" id="GO:0003700">
    <property type="term" value="F:DNA-binding transcription factor activity"/>
    <property type="evidence" value="ECO:0007669"/>
    <property type="project" value="TreeGrafter"/>
</dbReference>
<proteinExistence type="predicted"/>
<dbReference type="KEGG" id="reb:XU06_21690"/>
<protein>
    <submittedName>
        <fullName evidence="4">TetR/AcrR family transcriptional regulator</fullName>
    </submittedName>
</protein>
<reference evidence="4 5" key="1">
    <citation type="submission" date="2020-12" db="EMBL/GenBank/DDBJ databases">
        <title>Draft genome sequence of furan degrading bacterial strain FUR100.</title>
        <authorList>
            <person name="Woiski C."/>
        </authorList>
    </citation>
    <scope>NUCLEOTIDE SEQUENCE [LARGE SCALE GENOMIC DNA]</scope>
    <source>
        <strain evidence="4 5">FUR100</strain>
    </source>
</reference>